<protein>
    <submittedName>
        <fullName evidence="2">Uncharacterized protein</fullName>
    </submittedName>
</protein>
<feature type="region of interest" description="Disordered" evidence="1">
    <location>
        <begin position="1"/>
        <end position="119"/>
    </location>
</feature>
<reference evidence="3" key="1">
    <citation type="journal article" date="2014" name="Proc. Natl. Acad. Sci. U.S.A.">
        <title>Extensive sampling of basidiomycete genomes demonstrates inadequacy of the white-rot/brown-rot paradigm for wood decay fungi.</title>
        <authorList>
            <person name="Riley R."/>
            <person name="Salamov A.A."/>
            <person name="Brown D.W."/>
            <person name="Nagy L.G."/>
            <person name="Floudas D."/>
            <person name="Held B.W."/>
            <person name="Levasseur A."/>
            <person name="Lombard V."/>
            <person name="Morin E."/>
            <person name="Otillar R."/>
            <person name="Lindquist E.A."/>
            <person name="Sun H."/>
            <person name="LaButti K.M."/>
            <person name="Schmutz J."/>
            <person name="Jabbour D."/>
            <person name="Luo H."/>
            <person name="Baker S.E."/>
            <person name="Pisabarro A.G."/>
            <person name="Walton J.D."/>
            <person name="Blanchette R.A."/>
            <person name="Henrissat B."/>
            <person name="Martin F."/>
            <person name="Cullen D."/>
            <person name="Hibbett D.S."/>
            <person name="Grigoriev I.V."/>
        </authorList>
    </citation>
    <scope>NUCLEOTIDE SEQUENCE [LARGE SCALE GENOMIC DNA]</scope>
    <source>
        <strain evidence="3">CBS 339.88</strain>
    </source>
</reference>
<feature type="compositionally biased region" description="Basic and acidic residues" evidence="1">
    <location>
        <begin position="21"/>
        <end position="39"/>
    </location>
</feature>
<feature type="compositionally biased region" description="Low complexity" evidence="1">
    <location>
        <begin position="520"/>
        <end position="538"/>
    </location>
</feature>
<dbReference type="AlphaFoldDB" id="A0A067SJL2"/>
<keyword evidence="3" id="KW-1185">Reference proteome</keyword>
<organism evidence="2 3">
    <name type="scientific">Galerina marginata (strain CBS 339.88)</name>
    <dbReference type="NCBI Taxonomy" id="685588"/>
    <lineage>
        <taxon>Eukaryota</taxon>
        <taxon>Fungi</taxon>
        <taxon>Dikarya</taxon>
        <taxon>Basidiomycota</taxon>
        <taxon>Agaricomycotina</taxon>
        <taxon>Agaricomycetes</taxon>
        <taxon>Agaricomycetidae</taxon>
        <taxon>Agaricales</taxon>
        <taxon>Agaricineae</taxon>
        <taxon>Strophariaceae</taxon>
        <taxon>Galerina</taxon>
    </lineage>
</organism>
<feature type="region of interest" description="Disordered" evidence="1">
    <location>
        <begin position="754"/>
        <end position="774"/>
    </location>
</feature>
<proteinExistence type="predicted"/>
<feature type="compositionally biased region" description="Polar residues" evidence="1">
    <location>
        <begin position="763"/>
        <end position="774"/>
    </location>
</feature>
<name>A0A067SJL2_GALM3</name>
<evidence type="ECO:0000313" key="2">
    <source>
        <dbReference type="EMBL" id="KDR71081.1"/>
    </source>
</evidence>
<sequence>MQRPKLEEVAPNSDQASQHFLNDRSGRPRTNETIRRDSPRMGGLPERQARPATRFSAPVVSHPRVHSPARSMPLVRRPAASSRSVGRPPASGPPAFRSPPEHLHPDLPPPGGHIQETFRDGLAPNRTEGASVLSSAKGSIDITGGTFHAVGGNLVNVHVTLNGSDLPDSIASDSGHVSKKRKTTEVAQVQNTGYIGVARPAASTPHCPQTGDNSSAHLAATTIPVQSINDVYYRCLASKLRGSPLWIPGTNKRLPVKYRRNGLMIGDAGLITDWGFYDSLFNITLPPNDPLAINTDRLPKNFSPLHITPNDIQEYSKFNRDSYLSSASIKNSYQDENPSGLIFESSASEGAILTLPDGSNSEDLGNKKKLLDYLSAHGEEMYRCALIDHGRIFKNGDLRVVTGYDKTTNWGMAAFSNSTAEADSFRLKFRPRDQGSLGRTYSWESSGNAEVKTGPDVRETIALRMGEPSQQEVEYQNQSVFVRTENITLRKDIWNKLLSESGAGNIELDGESDSRSSHLPASAEGSHPSGASGSSSPPTFTPGNYPSGLQSAHSSSTSNTLAVHPSNGINEMLLMLKPSARMAITADEVWISVLTEADSILPPVEHLWKRIMDSFVIQEEDGVVFLEKVATPLTGRQAMASLTSEEWSTFGRLPHLIPSSSRYSPTPQAQSPFEILTEPFICVGDNGGASGDASDLEDELMPILRLAREDQNTKQISVKYTVSPPVEPKSGTSRKVRKHRKLSHIKDAYFTNGFGSRIRDGEGSNTSESNGYGL</sequence>
<feature type="region of interest" description="Disordered" evidence="1">
    <location>
        <begin position="505"/>
        <end position="563"/>
    </location>
</feature>
<dbReference type="HOGENOM" id="CLU_361320_0_0_1"/>
<feature type="compositionally biased region" description="Polar residues" evidence="1">
    <location>
        <begin position="541"/>
        <end position="561"/>
    </location>
</feature>
<dbReference type="OrthoDB" id="3222453at2759"/>
<evidence type="ECO:0000313" key="3">
    <source>
        <dbReference type="Proteomes" id="UP000027222"/>
    </source>
</evidence>
<gene>
    <name evidence="2" type="ORF">GALMADRAFT_804015</name>
</gene>
<dbReference type="Proteomes" id="UP000027222">
    <property type="component" value="Unassembled WGS sequence"/>
</dbReference>
<accession>A0A067SJL2</accession>
<evidence type="ECO:0000256" key="1">
    <source>
        <dbReference type="SAM" id="MobiDB-lite"/>
    </source>
</evidence>
<dbReference type="EMBL" id="KL142394">
    <property type="protein sequence ID" value="KDR71081.1"/>
    <property type="molecule type" value="Genomic_DNA"/>
</dbReference>